<dbReference type="FunFam" id="2.30.170.20:FF:000003">
    <property type="entry name" value="60S ribosomal protein L24"/>
    <property type="match status" value="1"/>
</dbReference>
<dbReference type="EMBL" id="CAID01000015">
    <property type="protein sequence ID" value="CEG01880.1"/>
    <property type="molecule type" value="Genomic_DNA"/>
</dbReference>
<gene>
    <name evidence="6" type="ORF">BE221DRAFT_195326</name>
    <name evidence="5" type="ORF">OT_ostta15g02870</name>
</gene>
<organism evidence="5 7">
    <name type="scientific">Ostreococcus tauri</name>
    <name type="common">Marine green alga</name>
    <dbReference type="NCBI Taxonomy" id="70448"/>
    <lineage>
        <taxon>Eukaryota</taxon>
        <taxon>Viridiplantae</taxon>
        <taxon>Chlorophyta</taxon>
        <taxon>Mamiellophyceae</taxon>
        <taxon>Mamiellales</taxon>
        <taxon>Bathycoccaceae</taxon>
        <taxon>Ostreococcus</taxon>
    </lineage>
</organism>
<evidence type="ECO:0000256" key="2">
    <source>
        <dbReference type="ARBA" id="ARBA00022980"/>
    </source>
</evidence>
<dbReference type="InterPro" id="IPR056366">
    <property type="entry name" value="Ribosomal_eL24"/>
</dbReference>
<dbReference type="CDD" id="cd00472">
    <property type="entry name" value="Ribosomal_L24e_L24"/>
    <property type="match status" value="1"/>
</dbReference>
<dbReference type="PANTHER" id="PTHR10792">
    <property type="entry name" value="60S RIBOSOMAL PROTEIN L24"/>
    <property type="match status" value="1"/>
</dbReference>
<dbReference type="Gene3D" id="6.10.250.1270">
    <property type="match status" value="1"/>
</dbReference>
<comment type="similarity">
    <text evidence="1">Belongs to the eukaryotic ribosomal protein eL24 family.</text>
</comment>
<dbReference type="InParanoid" id="A0A096PB28"/>
<accession>A0A454XNZ5</accession>
<evidence type="ECO:0000256" key="1">
    <source>
        <dbReference type="ARBA" id="ARBA00005647"/>
    </source>
</evidence>
<name>A0A096PB28_OSTTA</name>
<protein>
    <submittedName>
        <fullName evidence="6">Ribosomal protein L24e-domain-containing protein</fullName>
    </submittedName>
    <submittedName>
        <fullName evidence="5">Ribosomal protein L24e-related</fullName>
    </submittedName>
</protein>
<dbReference type="STRING" id="70448.A0A096PB28"/>
<keyword evidence="3" id="KW-0687">Ribonucleoprotein</keyword>
<proteinExistence type="inferred from homology"/>
<evidence type="ECO:0000313" key="5">
    <source>
        <dbReference type="EMBL" id="CEG01880.1"/>
    </source>
</evidence>
<dbReference type="Gene3D" id="2.30.170.20">
    <property type="entry name" value="Ribosomal protein L24e"/>
    <property type="match status" value="1"/>
</dbReference>
<dbReference type="EMBL" id="KZ155793">
    <property type="protein sequence ID" value="OUS44971.1"/>
    <property type="molecule type" value="Genomic_DNA"/>
</dbReference>
<sequence length="127" mass="14436">MVLKTEKCSFSGLRVYPGHGMRLTKQDSSTFLYLNGKCKKLAEQKKKPAKLAWTYAYRKAHKKDIETTTRKKTRRVNKNAFTRSLVGASLEVLAKKRQEKPEVRAAAREAALREIKARAAKKKGGKK</sequence>
<dbReference type="Proteomes" id="UP000195557">
    <property type="component" value="Unassembled WGS sequence"/>
</dbReference>
<dbReference type="GO" id="GO:0022625">
    <property type="term" value="C:cytosolic large ribosomal subunit"/>
    <property type="evidence" value="ECO:0007669"/>
    <property type="project" value="TreeGrafter"/>
</dbReference>
<dbReference type="SUPFAM" id="SSF57716">
    <property type="entry name" value="Glucocorticoid receptor-like (DNA-binding domain)"/>
    <property type="match status" value="1"/>
</dbReference>
<keyword evidence="2 5" id="KW-0689">Ribosomal protein</keyword>
<dbReference type="InterPro" id="IPR038630">
    <property type="entry name" value="L24e/L24_sf"/>
</dbReference>
<dbReference type="PANTHER" id="PTHR10792:SF1">
    <property type="entry name" value="RIBOSOMAL PROTEIN L24"/>
    <property type="match status" value="1"/>
</dbReference>
<feature type="domain" description="Large ribosomal subunit protein eL24-related N-terminal" evidence="4">
    <location>
        <begin position="3"/>
        <end position="66"/>
    </location>
</feature>
<reference evidence="5" key="2">
    <citation type="journal article" date="2014" name="BMC Genomics">
        <title>An improved genome of the model marine alga Ostreococcus tauri unfolds by assessing Illumina de novo assemblies.</title>
        <authorList>
            <person name="Blanc-Mathieu R."/>
            <person name="Verhelst B."/>
            <person name="Derelle E."/>
            <person name="Rombauts S."/>
            <person name="Bouget F.Y."/>
            <person name="Carre I."/>
            <person name="Chateau A."/>
            <person name="Eyre-Walker A."/>
            <person name="Grimsley N."/>
            <person name="Moreau H."/>
            <person name="Piegu B."/>
            <person name="Rivals E."/>
            <person name="Schackwitz W."/>
            <person name="Van de Peer Y."/>
            <person name="Piganeau G."/>
        </authorList>
    </citation>
    <scope>NUCLEOTIDE SEQUENCE</scope>
    <source>
        <strain evidence="5">RCC4221</strain>
    </source>
</reference>
<reference evidence="5 7" key="1">
    <citation type="journal article" date="2006" name="Proc. Natl. Acad. Sci. U.S.A.">
        <title>Genome analysis of the smallest free-living eukaryote Ostreococcus tauri unveils many unique features.</title>
        <authorList>
            <person name="Derelle E."/>
            <person name="Ferraz C."/>
            <person name="Rombauts S."/>
            <person name="Rouze P."/>
            <person name="Worden A.Z."/>
            <person name="Robbens S."/>
            <person name="Partensky F."/>
            <person name="Degroeve S."/>
            <person name="Echeynie S."/>
            <person name="Cooke R."/>
            <person name="Saeys Y."/>
            <person name="Wuyts J."/>
            <person name="Jabbari K."/>
            <person name="Bowler C."/>
            <person name="Panaud O."/>
            <person name="Piegu B."/>
            <person name="Ball S.G."/>
            <person name="Ral J.-P."/>
            <person name="Bouget F.-Y."/>
            <person name="Piganeau G."/>
            <person name="De Baets B."/>
            <person name="Picard A."/>
            <person name="Delseny M."/>
            <person name="Demaille J."/>
            <person name="Van de Peer Y."/>
            <person name="Moreau H."/>
        </authorList>
    </citation>
    <scope>NUCLEOTIDE SEQUENCE [LARGE SCALE GENOMIC DNA]</scope>
    <source>
        <strain evidence="5 7">OTTH0595</strain>
    </source>
</reference>
<dbReference type="Pfam" id="PF01246">
    <property type="entry name" value="Ribosomal_L24e"/>
    <property type="match status" value="1"/>
</dbReference>
<dbReference type="GO" id="GO:0003729">
    <property type="term" value="F:mRNA binding"/>
    <property type="evidence" value="ECO:0007669"/>
    <property type="project" value="TreeGrafter"/>
</dbReference>
<evidence type="ECO:0000313" key="7">
    <source>
        <dbReference type="Proteomes" id="UP000009170"/>
    </source>
</evidence>
<accession>A0A1Y5I6A0</accession>
<evidence type="ECO:0000313" key="6">
    <source>
        <dbReference type="EMBL" id="OUS44971.1"/>
    </source>
</evidence>
<accession>A0A096PB28</accession>
<dbReference type="OrthoDB" id="497981at2759"/>
<dbReference type="Proteomes" id="UP000009170">
    <property type="component" value="Unassembled WGS sequence"/>
</dbReference>
<dbReference type="FunCoup" id="A0A096PB28">
    <property type="interactions" value="1713"/>
</dbReference>
<evidence type="ECO:0000259" key="4">
    <source>
        <dbReference type="Pfam" id="PF01246"/>
    </source>
</evidence>
<reference evidence="6" key="3">
    <citation type="submission" date="2017-04" db="EMBL/GenBank/DDBJ databases">
        <title>Population genomics of picophytoplankton unveils novel chromosome hypervariability.</title>
        <authorList>
            <consortium name="DOE Joint Genome Institute"/>
            <person name="Blanc-Mathieu R."/>
            <person name="Krasovec M."/>
            <person name="Hebrard M."/>
            <person name="Yau S."/>
            <person name="Desgranges E."/>
            <person name="Martin J."/>
            <person name="Schackwitz W."/>
            <person name="Kuo A."/>
            <person name="Salin G."/>
            <person name="Donnadieu C."/>
            <person name="Desdevises Y."/>
            <person name="Sanchez-Ferandin S."/>
            <person name="Moreau H."/>
            <person name="Rivals E."/>
            <person name="Grigoriev I.V."/>
            <person name="Grimsley N."/>
            <person name="Eyre-Walker A."/>
            <person name="Piganeau G."/>
        </authorList>
    </citation>
    <scope>NUCLEOTIDE SEQUENCE [LARGE SCALE GENOMIC DNA]</scope>
    <source>
        <strain evidence="6">RCC 1115</strain>
    </source>
</reference>
<dbReference type="InterPro" id="IPR000988">
    <property type="entry name" value="Ribosomal_eL24-rel_N"/>
</dbReference>
<dbReference type="GO" id="GO:0003735">
    <property type="term" value="F:structural constituent of ribosome"/>
    <property type="evidence" value="ECO:0007669"/>
    <property type="project" value="InterPro"/>
</dbReference>
<keyword evidence="7" id="KW-1185">Reference proteome</keyword>
<dbReference type="GO" id="GO:0002181">
    <property type="term" value="P:cytoplasmic translation"/>
    <property type="evidence" value="ECO:0007669"/>
    <property type="project" value="TreeGrafter"/>
</dbReference>
<evidence type="ECO:0000256" key="3">
    <source>
        <dbReference type="ARBA" id="ARBA00023274"/>
    </source>
</evidence>
<dbReference type="AlphaFoldDB" id="A0A096PB28"/>